<name>A0A9P5MZ04_9AGAM</name>
<evidence type="ECO:0000256" key="1">
    <source>
        <dbReference type="SAM" id="MobiDB-lite"/>
    </source>
</evidence>
<dbReference type="Proteomes" id="UP000759537">
    <property type="component" value="Unassembled WGS sequence"/>
</dbReference>
<feature type="compositionally biased region" description="Low complexity" evidence="1">
    <location>
        <begin position="48"/>
        <end position="60"/>
    </location>
</feature>
<dbReference type="EMBL" id="WHVB01000006">
    <property type="protein sequence ID" value="KAF8482028.1"/>
    <property type="molecule type" value="Genomic_DNA"/>
</dbReference>
<proteinExistence type="predicted"/>
<feature type="compositionally biased region" description="Low complexity" evidence="1">
    <location>
        <begin position="285"/>
        <end position="304"/>
    </location>
</feature>
<dbReference type="AlphaFoldDB" id="A0A9P5MZ04"/>
<reference evidence="2" key="2">
    <citation type="journal article" date="2020" name="Nat. Commun.">
        <title>Large-scale genome sequencing of mycorrhizal fungi provides insights into the early evolution of symbiotic traits.</title>
        <authorList>
            <person name="Miyauchi S."/>
            <person name="Kiss E."/>
            <person name="Kuo A."/>
            <person name="Drula E."/>
            <person name="Kohler A."/>
            <person name="Sanchez-Garcia M."/>
            <person name="Morin E."/>
            <person name="Andreopoulos B."/>
            <person name="Barry K.W."/>
            <person name="Bonito G."/>
            <person name="Buee M."/>
            <person name="Carver A."/>
            <person name="Chen C."/>
            <person name="Cichocki N."/>
            <person name="Clum A."/>
            <person name="Culley D."/>
            <person name="Crous P.W."/>
            <person name="Fauchery L."/>
            <person name="Girlanda M."/>
            <person name="Hayes R.D."/>
            <person name="Keri Z."/>
            <person name="LaButti K."/>
            <person name="Lipzen A."/>
            <person name="Lombard V."/>
            <person name="Magnuson J."/>
            <person name="Maillard F."/>
            <person name="Murat C."/>
            <person name="Nolan M."/>
            <person name="Ohm R.A."/>
            <person name="Pangilinan J."/>
            <person name="Pereira M.F."/>
            <person name="Perotto S."/>
            <person name="Peter M."/>
            <person name="Pfister S."/>
            <person name="Riley R."/>
            <person name="Sitrit Y."/>
            <person name="Stielow J.B."/>
            <person name="Szollosi G."/>
            <person name="Zifcakova L."/>
            <person name="Stursova M."/>
            <person name="Spatafora J.W."/>
            <person name="Tedersoo L."/>
            <person name="Vaario L.M."/>
            <person name="Yamada A."/>
            <person name="Yan M."/>
            <person name="Wang P."/>
            <person name="Xu J."/>
            <person name="Bruns T."/>
            <person name="Baldrian P."/>
            <person name="Vilgalys R."/>
            <person name="Dunand C."/>
            <person name="Henrissat B."/>
            <person name="Grigoriev I.V."/>
            <person name="Hibbett D."/>
            <person name="Nagy L.G."/>
            <person name="Martin F.M."/>
        </authorList>
    </citation>
    <scope>NUCLEOTIDE SEQUENCE</scope>
    <source>
        <strain evidence="2">Prilba</strain>
    </source>
</reference>
<feature type="region of interest" description="Disordered" evidence="1">
    <location>
        <begin position="285"/>
        <end position="339"/>
    </location>
</feature>
<feature type="region of interest" description="Disordered" evidence="1">
    <location>
        <begin position="1"/>
        <end position="75"/>
    </location>
</feature>
<accession>A0A9P5MZ04</accession>
<dbReference type="OrthoDB" id="2537650at2759"/>
<gene>
    <name evidence="2" type="ORF">DFH94DRAFT_734635</name>
</gene>
<protein>
    <submittedName>
        <fullName evidence="2">Uncharacterized protein</fullName>
    </submittedName>
</protein>
<organism evidence="2 3">
    <name type="scientific">Russula ochroleuca</name>
    <dbReference type="NCBI Taxonomy" id="152965"/>
    <lineage>
        <taxon>Eukaryota</taxon>
        <taxon>Fungi</taxon>
        <taxon>Dikarya</taxon>
        <taxon>Basidiomycota</taxon>
        <taxon>Agaricomycotina</taxon>
        <taxon>Agaricomycetes</taxon>
        <taxon>Russulales</taxon>
        <taxon>Russulaceae</taxon>
        <taxon>Russula</taxon>
    </lineage>
</organism>
<sequence length="357" mass="37925">MLSWFTRNTSKPSKQQAPSRSHASEQQQPRTEAAPSAIPAGKPSSQEPTHTTVAPPAVTDAPPPPVATTLTSEQPRKAAFTAALNTPHDDVLAELQGHPPGQDLSARTDATPSTSALGMQSIDTLPVAVSDAPGSIATSTSPLPESFYDPFTGVAVGLLSPISSAKNNSSEELWAHLTRIRSLQADVARLHLTMEGIGLGGDSVTPHMRSTAPPAVGERLEDDENSDGGDGGGVEAEKRRAREFERSEQGFDRRKEEIEQIMAKLGEVSQELAAFHAFDTPMFNSTGATSGPTTVSSTPVPLHPTSRRPGLHRVSLEASPRGREETFESPADIHEPLPIFEEPESAVEHVLPNVSVT</sequence>
<evidence type="ECO:0000313" key="2">
    <source>
        <dbReference type="EMBL" id="KAF8482028.1"/>
    </source>
</evidence>
<feature type="region of interest" description="Disordered" evidence="1">
    <location>
        <begin position="202"/>
        <end position="255"/>
    </location>
</feature>
<reference evidence="2" key="1">
    <citation type="submission" date="2019-10" db="EMBL/GenBank/DDBJ databases">
        <authorList>
            <consortium name="DOE Joint Genome Institute"/>
            <person name="Kuo A."/>
            <person name="Miyauchi S."/>
            <person name="Kiss E."/>
            <person name="Drula E."/>
            <person name="Kohler A."/>
            <person name="Sanchez-Garcia M."/>
            <person name="Andreopoulos B."/>
            <person name="Barry K.W."/>
            <person name="Bonito G."/>
            <person name="Buee M."/>
            <person name="Carver A."/>
            <person name="Chen C."/>
            <person name="Cichocki N."/>
            <person name="Clum A."/>
            <person name="Culley D."/>
            <person name="Crous P.W."/>
            <person name="Fauchery L."/>
            <person name="Girlanda M."/>
            <person name="Hayes R."/>
            <person name="Keri Z."/>
            <person name="LaButti K."/>
            <person name="Lipzen A."/>
            <person name="Lombard V."/>
            <person name="Magnuson J."/>
            <person name="Maillard F."/>
            <person name="Morin E."/>
            <person name="Murat C."/>
            <person name="Nolan M."/>
            <person name="Ohm R."/>
            <person name="Pangilinan J."/>
            <person name="Pereira M."/>
            <person name="Perotto S."/>
            <person name="Peter M."/>
            <person name="Riley R."/>
            <person name="Sitrit Y."/>
            <person name="Stielow B."/>
            <person name="Szollosi G."/>
            <person name="Zifcakova L."/>
            <person name="Stursova M."/>
            <person name="Spatafora J.W."/>
            <person name="Tedersoo L."/>
            <person name="Vaario L.-M."/>
            <person name="Yamada A."/>
            <person name="Yan M."/>
            <person name="Wang P."/>
            <person name="Xu J."/>
            <person name="Bruns T."/>
            <person name="Baldrian P."/>
            <person name="Vilgalys R."/>
            <person name="Henrissat B."/>
            <person name="Grigoriev I.V."/>
            <person name="Hibbett D."/>
            <person name="Nagy L.G."/>
            <person name="Martin F.M."/>
        </authorList>
    </citation>
    <scope>NUCLEOTIDE SEQUENCE</scope>
    <source>
        <strain evidence="2">Prilba</strain>
    </source>
</reference>
<comment type="caution">
    <text evidence="2">The sequence shown here is derived from an EMBL/GenBank/DDBJ whole genome shotgun (WGS) entry which is preliminary data.</text>
</comment>
<feature type="compositionally biased region" description="Basic and acidic residues" evidence="1">
    <location>
        <begin position="320"/>
        <end position="335"/>
    </location>
</feature>
<evidence type="ECO:0000313" key="3">
    <source>
        <dbReference type="Proteomes" id="UP000759537"/>
    </source>
</evidence>
<feature type="region of interest" description="Disordered" evidence="1">
    <location>
        <begin position="92"/>
        <end position="113"/>
    </location>
</feature>
<feature type="compositionally biased region" description="Polar residues" evidence="1">
    <location>
        <begin position="1"/>
        <end position="30"/>
    </location>
</feature>
<feature type="compositionally biased region" description="Basic and acidic residues" evidence="1">
    <location>
        <begin position="235"/>
        <end position="255"/>
    </location>
</feature>
<keyword evidence="3" id="KW-1185">Reference proteome</keyword>